<evidence type="ECO:0000313" key="3">
    <source>
        <dbReference type="EMBL" id="PSK91280.1"/>
    </source>
</evidence>
<evidence type="ECO:0000313" key="4">
    <source>
        <dbReference type="Proteomes" id="UP000240542"/>
    </source>
</evidence>
<dbReference type="Pfam" id="PF13560">
    <property type="entry name" value="HTH_31"/>
    <property type="match status" value="1"/>
</dbReference>
<reference evidence="3 4" key="1">
    <citation type="submission" date="2018-03" db="EMBL/GenBank/DDBJ databases">
        <title>Genomic Encyclopedia of Archaeal and Bacterial Type Strains, Phase II (KMG-II): from individual species to whole genera.</title>
        <authorList>
            <person name="Goeker M."/>
        </authorList>
    </citation>
    <scope>NUCLEOTIDE SEQUENCE [LARGE SCALE GENOMIC DNA]</scope>
    <source>
        <strain evidence="3 4">DSM 45312</strain>
    </source>
</reference>
<dbReference type="EMBL" id="PYGA01000020">
    <property type="protein sequence ID" value="PSK91280.1"/>
    <property type="molecule type" value="Genomic_DNA"/>
</dbReference>
<proteinExistence type="predicted"/>
<organism evidence="3 4">
    <name type="scientific">Murinocardiopsis flavida</name>
    <dbReference type="NCBI Taxonomy" id="645275"/>
    <lineage>
        <taxon>Bacteria</taxon>
        <taxon>Bacillati</taxon>
        <taxon>Actinomycetota</taxon>
        <taxon>Actinomycetes</taxon>
        <taxon>Streptosporangiales</taxon>
        <taxon>Nocardiopsidaceae</taxon>
        <taxon>Murinocardiopsis</taxon>
    </lineage>
</organism>
<protein>
    <submittedName>
        <fullName evidence="3">Helix-turn-helix protein</fullName>
    </submittedName>
</protein>
<sequence length="264" mass="30060">MDAGLSRADAADRVQGSESKMSRVERGQVGVKQRDVVDLLDLYNFTEPQQRKLFIEMASGTTKPGWWKKFHEALPDWFQSYVGLEEAASLIRTYESQFVPGLLQTEEYARTVIAAGRQDGKVEERVELRMQRQQRFARQEEKAKLWAVVDEAAARRPVGKPEVMRKQWQRLLDLVESSNIILQIIPFAAGAHAAEATSFTILRYPYEHLHDVVYLEHLTGKVLLETSDHTEVYAKAITNLSVAADSPEATKERLRSMIKDLDEA</sequence>
<dbReference type="Pfam" id="PF19054">
    <property type="entry name" value="DUF5753"/>
    <property type="match status" value="1"/>
</dbReference>
<keyword evidence="4" id="KW-1185">Reference proteome</keyword>
<dbReference type="InterPro" id="IPR043917">
    <property type="entry name" value="DUF5753"/>
</dbReference>
<evidence type="ECO:0000259" key="2">
    <source>
        <dbReference type="Pfam" id="PF19054"/>
    </source>
</evidence>
<comment type="caution">
    <text evidence="3">The sequence shown here is derived from an EMBL/GenBank/DDBJ whole genome shotgun (WGS) entry which is preliminary data.</text>
</comment>
<name>A0A2P8D226_9ACTN</name>
<feature type="region of interest" description="Disordered" evidence="1">
    <location>
        <begin position="1"/>
        <end position="26"/>
    </location>
</feature>
<dbReference type="Proteomes" id="UP000240542">
    <property type="component" value="Unassembled WGS sequence"/>
</dbReference>
<accession>A0A2P8D226</accession>
<feature type="domain" description="DUF5753" evidence="2">
    <location>
        <begin position="78"/>
        <end position="255"/>
    </location>
</feature>
<gene>
    <name evidence="3" type="ORF">CLV63_1206</name>
</gene>
<evidence type="ECO:0000256" key="1">
    <source>
        <dbReference type="SAM" id="MobiDB-lite"/>
    </source>
</evidence>
<dbReference type="AlphaFoldDB" id="A0A2P8D226"/>